<dbReference type="InterPro" id="IPR037523">
    <property type="entry name" value="VOC_core"/>
</dbReference>
<evidence type="ECO:0000313" key="3">
    <source>
        <dbReference type="Proteomes" id="UP000183988"/>
    </source>
</evidence>
<keyword evidence="3" id="KW-1185">Reference proteome</keyword>
<gene>
    <name evidence="2" type="ORF">SAMN05216225_102641</name>
</gene>
<feature type="domain" description="VOC" evidence="1">
    <location>
        <begin position="3"/>
        <end position="147"/>
    </location>
</feature>
<dbReference type="InterPro" id="IPR025870">
    <property type="entry name" value="Glyoxalase-like_dom"/>
</dbReference>
<dbReference type="Gene3D" id="3.10.180.10">
    <property type="entry name" value="2,3-Dihydroxybiphenyl 1,2-Dioxygenase, domain 1"/>
    <property type="match status" value="1"/>
</dbReference>
<organism evidence="2 3">
    <name type="scientific">Ornithinibacillus halophilus</name>
    <dbReference type="NCBI Taxonomy" id="930117"/>
    <lineage>
        <taxon>Bacteria</taxon>
        <taxon>Bacillati</taxon>
        <taxon>Bacillota</taxon>
        <taxon>Bacilli</taxon>
        <taxon>Bacillales</taxon>
        <taxon>Bacillaceae</taxon>
        <taxon>Ornithinibacillus</taxon>
    </lineage>
</organism>
<sequence>MLALDHIVFAGKNAEEASQRYGSKFAIKAIKGGEHENWGTYNYLAYFSNHSYIEWMGIQNEEVAENSNNPLIQHLIHHIKNGEPGPFQIALRTDQMNDYINHFKKNNIAFKGPFEGHRIRPDGTELKWRMLFPSYDYTKEMLPFLIEWDEPIRLTGPNVASLSNPQAITDIYYGGVDKEVFAHIYQLKPRRLLKNQLTIQNTKIHFNKERLLQFHLA</sequence>
<dbReference type="SUPFAM" id="SSF54593">
    <property type="entry name" value="Glyoxalase/Bleomycin resistance protein/Dihydroxybiphenyl dioxygenase"/>
    <property type="match status" value="1"/>
</dbReference>
<dbReference type="Proteomes" id="UP000183988">
    <property type="component" value="Unassembled WGS sequence"/>
</dbReference>
<protein>
    <submittedName>
        <fullName evidence="2">Glyoxalase-like domain-containing protein</fullName>
    </submittedName>
</protein>
<dbReference type="EMBL" id="FQVW01000026">
    <property type="protein sequence ID" value="SHG32670.1"/>
    <property type="molecule type" value="Genomic_DNA"/>
</dbReference>
<dbReference type="PANTHER" id="PTHR40265:SF1">
    <property type="entry name" value="GLYOXALASE-LIKE DOMAIN-CONTAINING PROTEIN"/>
    <property type="match status" value="1"/>
</dbReference>
<dbReference type="Pfam" id="PF13468">
    <property type="entry name" value="Glyoxalase_3"/>
    <property type="match status" value="1"/>
</dbReference>
<proteinExistence type="predicted"/>
<dbReference type="AlphaFoldDB" id="A0A1M5IXK3"/>
<dbReference type="RefSeq" id="WP_072890906.1">
    <property type="nucleotide sequence ID" value="NZ_FQVW01000026.1"/>
</dbReference>
<dbReference type="OrthoDB" id="9111355at2"/>
<evidence type="ECO:0000259" key="1">
    <source>
        <dbReference type="PROSITE" id="PS51819"/>
    </source>
</evidence>
<accession>A0A1M5IXK3</accession>
<dbReference type="PROSITE" id="PS51819">
    <property type="entry name" value="VOC"/>
    <property type="match status" value="1"/>
</dbReference>
<reference evidence="2 3" key="1">
    <citation type="submission" date="2016-11" db="EMBL/GenBank/DDBJ databases">
        <authorList>
            <person name="Jaros S."/>
            <person name="Januszkiewicz K."/>
            <person name="Wedrychowicz H."/>
        </authorList>
    </citation>
    <scope>NUCLEOTIDE SEQUENCE [LARGE SCALE GENOMIC DNA]</scope>
    <source>
        <strain evidence="2 3">IBRC-M 10683</strain>
    </source>
</reference>
<evidence type="ECO:0000313" key="2">
    <source>
        <dbReference type="EMBL" id="SHG32670.1"/>
    </source>
</evidence>
<name>A0A1M5IXK3_9BACI</name>
<dbReference type="STRING" id="930117.SAMN05216225_102641"/>
<dbReference type="PANTHER" id="PTHR40265">
    <property type="entry name" value="BLL2707 PROTEIN"/>
    <property type="match status" value="1"/>
</dbReference>
<dbReference type="InterPro" id="IPR029068">
    <property type="entry name" value="Glyas_Bleomycin-R_OHBP_Dase"/>
</dbReference>